<evidence type="ECO:0000256" key="3">
    <source>
        <dbReference type="ARBA" id="ARBA00022989"/>
    </source>
</evidence>
<dbReference type="GO" id="GO:0005886">
    <property type="term" value="C:plasma membrane"/>
    <property type="evidence" value="ECO:0007669"/>
    <property type="project" value="TreeGrafter"/>
</dbReference>
<dbReference type="EMBL" id="NRGR01000015">
    <property type="protein sequence ID" value="PCC39337.1"/>
    <property type="molecule type" value="Genomic_DNA"/>
</dbReference>
<dbReference type="Pfam" id="PF01226">
    <property type="entry name" value="Form_Nir_trans"/>
    <property type="match status" value="1"/>
</dbReference>
<evidence type="ECO:0000256" key="5">
    <source>
        <dbReference type="SAM" id="MobiDB-lite"/>
    </source>
</evidence>
<dbReference type="OrthoDB" id="3374311at2"/>
<feature type="compositionally biased region" description="Basic and acidic residues" evidence="5">
    <location>
        <begin position="1"/>
        <end position="21"/>
    </location>
</feature>
<comment type="subcellular location">
    <subcellularLocation>
        <location evidence="1">Membrane</location>
        <topology evidence="1">Multi-pass membrane protein</topology>
    </subcellularLocation>
</comment>
<feature type="transmembrane region" description="Helical" evidence="6">
    <location>
        <begin position="247"/>
        <end position="268"/>
    </location>
</feature>
<dbReference type="Proteomes" id="UP000218598">
    <property type="component" value="Unassembled WGS sequence"/>
</dbReference>
<evidence type="ECO:0000256" key="4">
    <source>
        <dbReference type="ARBA" id="ARBA00023136"/>
    </source>
</evidence>
<feature type="transmembrane region" description="Helical" evidence="6">
    <location>
        <begin position="216"/>
        <end position="235"/>
    </location>
</feature>
<protein>
    <submittedName>
        <fullName evidence="7">Formate transporter</fullName>
    </submittedName>
</protein>
<dbReference type="PANTHER" id="PTHR30520">
    <property type="entry name" value="FORMATE TRANSPORTER-RELATED"/>
    <property type="match status" value="1"/>
</dbReference>
<feature type="transmembrane region" description="Helical" evidence="6">
    <location>
        <begin position="288"/>
        <end position="313"/>
    </location>
</feature>
<accession>A0A2A3YJ62</accession>
<feature type="region of interest" description="Disordered" evidence="5">
    <location>
        <begin position="1"/>
        <end position="69"/>
    </location>
</feature>
<dbReference type="Gene3D" id="1.20.1080.10">
    <property type="entry name" value="Glycerol uptake facilitator protein"/>
    <property type="match status" value="1"/>
</dbReference>
<reference evidence="7 8" key="1">
    <citation type="journal article" date="2017" name="Elife">
        <title>Extensive horizontal gene transfer in cheese-associated bacteria.</title>
        <authorList>
            <person name="Bonham K.S."/>
            <person name="Wolfe B.E."/>
            <person name="Dutton R.J."/>
        </authorList>
    </citation>
    <scope>NUCLEOTIDE SEQUENCE [LARGE SCALE GENOMIC DNA]</scope>
    <source>
        <strain evidence="7 8">341_9</strain>
    </source>
</reference>
<sequence length="332" mass="36090">MVTEGEQGRRDEPDRPDGPDRSDEEDRPDERGGPDERSTPDAPGTRDTHGARRRRAKQGEMAEREWLGESDEPVEDKLVDEFRSTVEEGANRLNRTWRALIITGLFGGIDVGLGLMAMLAVVDATGSKLLGGLAFGIGLYALRLAHSELFTEDFLVPINAIAAGHGTWTQLVRLWSVTLVTNLVGGWSFAWVVVAAFPRFDTILLETADQYLGKGLTLETAALALLAGFTITLVTRMAQGSREGIATIANSLISGFLVVGLGMLHGALSSAVIFGAMHAGSDYSYASWLVWFAWVIPLNMAGGLVMLTLPRLVRTWELVREEREALIAARGQ</sequence>
<comment type="caution">
    <text evidence="7">The sequence shown here is derived from an EMBL/GenBank/DDBJ whole genome shotgun (WGS) entry which is preliminary data.</text>
</comment>
<dbReference type="PANTHER" id="PTHR30520:SF2">
    <property type="entry name" value="INNER MEMBRANE PROTEIN YFDC"/>
    <property type="match status" value="1"/>
</dbReference>
<evidence type="ECO:0000313" key="8">
    <source>
        <dbReference type="Proteomes" id="UP000218598"/>
    </source>
</evidence>
<dbReference type="InterPro" id="IPR000292">
    <property type="entry name" value="For/NO2_transpt"/>
</dbReference>
<feature type="transmembrane region" description="Helical" evidence="6">
    <location>
        <begin position="174"/>
        <end position="196"/>
    </location>
</feature>
<dbReference type="AlphaFoldDB" id="A0A2A3YJ62"/>
<evidence type="ECO:0000313" key="7">
    <source>
        <dbReference type="EMBL" id="PCC39337.1"/>
    </source>
</evidence>
<keyword evidence="8" id="KW-1185">Reference proteome</keyword>
<evidence type="ECO:0000256" key="2">
    <source>
        <dbReference type="ARBA" id="ARBA00022692"/>
    </source>
</evidence>
<organism evidence="7 8">
    <name type="scientific">Brachybacterium alimentarium</name>
    <dbReference type="NCBI Taxonomy" id="47845"/>
    <lineage>
        <taxon>Bacteria</taxon>
        <taxon>Bacillati</taxon>
        <taxon>Actinomycetota</taxon>
        <taxon>Actinomycetes</taxon>
        <taxon>Micrococcales</taxon>
        <taxon>Dermabacteraceae</taxon>
        <taxon>Brachybacterium</taxon>
    </lineage>
</organism>
<dbReference type="GO" id="GO:0015499">
    <property type="term" value="F:formate transmembrane transporter activity"/>
    <property type="evidence" value="ECO:0007669"/>
    <property type="project" value="TreeGrafter"/>
</dbReference>
<keyword evidence="2 6" id="KW-0812">Transmembrane</keyword>
<dbReference type="InterPro" id="IPR023271">
    <property type="entry name" value="Aquaporin-like"/>
</dbReference>
<feature type="compositionally biased region" description="Basic and acidic residues" evidence="5">
    <location>
        <begin position="57"/>
        <end position="67"/>
    </location>
</feature>
<feature type="transmembrane region" description="Helical" evidence="6">
    <location>
        <begin position="99"/>
        <end position="122"/>
    </location>
</feature>
<evidence type="ECO:0000256" key="6">
    <source>
        <dbReference type="SAM" id="Phobius"/>
    </source>
</evidence>
<keyword evidence="3 6" id="KW-1133">Transmembrane helix</keyword>
<evidence type="ECO:0000256" key="1">
    <source>
        <dbReference type="ARBA" id="ARBA00004141"/>
    </source>
</evidence>
<gene>
    <name evidence="7" type="ORF">CIK66_08700</name>
</gene>
<keyword evidence="4 6" id="KW-0472">Membrane</keyword>
<proteinExistence type="predicted"/>
<name>A0A2A3YJ62_9MICO</name>
<feature type="compositionally biased region" description="Basic and acidic residues" evidence="5">
    <location>
        <begin position="28"/>
        <end position="50"/>
    </location>
</feature>